<name>A0A7G5CCF2_WOLPI</name>
<dbReference type="AlphaFoldDB" id="A0A7G5CCF2"/>
<dbReference type="Proteomes" id="UP000515596">
    <property type="component" value="Chromosome"/>
</dbReference>
<evidence type="ECO:0000313" key="1">
    <source>
        <dbReference type="EMBL" id="QMV46886.1"/>
    </source>
</evidence>
<protein>
    <submittedName>
        <fullName evidence="1">Uncharacterized protein</fullName>
    </submittedName>
</protein>
<organism evidence="1 2">
    <name type="scientific">Wolbachia pipientis</name>
    <dbReference type="NCBI Taxonomy" id="955"/>
    <lineage>
        <taxon>Bacteria</taxon>
        <taxon>Pseudomonadati</taxon>
        <taxon>Pseudomonadota</taxon>
        <taxon>Alphaproteobacteria</taxon>
        <taxon>Rickettsiales</taxon>
        <taxon>Anaplasmataceae</taxon>
        <taxon>Wolbachieae</taxon>
        <taxon>Wolbachia</taxon>
    </lineage>
</organism>
<dbReference type="EMBL" id="CP050530">
    <property type="protein sequence ID" value="QMV46886.1"/>
    <property type="molecule type" value="Genomic_DNA"/>
</dbReference>
<proteinExistence type="predicted"/>
<evidence type="ECO:0000313" key="2">
    <source>
        <dbReference type="Proteomes" id="UP000515596"/>
    </source>
</evidence>
<reference evidence="1 2" key="1">
    <citation type="journal article" date="2020" name="Mol. Biol. Evol.">
        <title>Life and death of selfish genes: comparative genomics reveals the dynamic evolution of cytoplasmic incompatibility.</title>
        <authorList>
            <person name="Martinez J."/>
            <person name="Klasson L."/>
            <person name="Welch J."/>
            <person name="Jiggins F.M."/>
        </authorList>
    </citation>
    <scope>NUCLEOTIDE SEQUENCE [LARGE SCALE GENOMIC DNA]</scope>
    <source>
        <strain evidence="1">WNik</strain>
    </source>
</reference>
<gene>
    <name evidence="1" type="ORF">HC356_02085</name>
</gene>
<dbReference type="RefSeq" id="WP_182183883.1">
    <property type="nucleotide sequence ID" value="NZ_CP050530.1"/>
</dbReference>
<accession>A0A7G5CCF2</accession>
<sequence length="47" mass="5292">MLATYVIKNTGSQCPFLVILVRETGIQGHIDRCRQFLIPLRVSGIYA</sequence>